<dbReference type="InterPro" id="IPR013320">
    <property type="entry name" value="ConA-like_dom_sf"/>
</dbReference>
<evidence type="ECO:0000256" key="1">
    <source>
        <dbReference type="ARBA" id="ARBA00004196"/>
    </source>
</evidence>
<dbReference type="Proteomes" id="UP000518605">
    <property type="component" value="Unassembled WGS sequence"/>
</dbReference>
<accession>A0A7W5CCD2</accession>
<dbReference type="PANTHER" id="PTHR36453">
    <property type="entry name" value="SECRETED PROTEIN-RELATED"/>
    <property type="match status" value="1"/>
</dbReference>
<evidence type="ECO:0000313" key="4">
    <source>
        <dbReference type="Proteomes" id="UP000518605"/>
    </source>
</evidence>
<gene>
    <name evidence="3" type="ORF">FHS16_005235</name>
</gene>
<name>A0A7W5CCD2_9BACL</name>
<dbReference type="SUPFAM" id="SSF49899">
    <property type="entry name" value="Concanavalin A-like lectins/glucanases"/>
    <property type="match status" value="1"/>
</dbReference>
<protein>
    <submittedName>
        <fullName evidence="3">Putative repeat protein (TIGR02543 family)</fullName>
    </submittedName>
</protein>
<comment type="subcellular location">
    <subcellularLocation>
        <location evidence="1">Cell envelope</location>
    </subcellularLocation>
</comment>
<sequence length="1943" mass="211565">MNRNKKKWKWLSGFIVHVMVITMLLPALTITVQAAEGGGNAAAYYVAPNGSDSNPGTLQAPWKTIEKARNTLRTLNDSMTEDIVVYLRGGSYYLDETISFTEDDSGQNGHVISYEAYPGEKPVLSGGDPVSGWVKDTSNPNLYKAPLIRDEKLRALYVNGERSYMTSKSLSSPGSYGTYTVTAGQADWAWQGGSVAAGTKFTASQLPITTRNHSDIELVTQMTWNKVIVGVDEIIDIGGGQVAAMLQQPYGALAQRINWSPYRPNGTQEVYNVFEWLTQPGQFYFDRSAQTLYYYPRAGENMATAEVIAPSLETLVDLQGTPKTGQISNITFKGISFAHTDFNLYELEGSIGLATVQAATIVIAFADPNWHNDVYRNYDLFPAAVRIDAARNIKILDGEIKLTGSVGVSIENDVEQIEVSGNSIYETGGAGIVIGHPQHVYENDWNDTAYQRAGKAPASKEKYKNGTESVPKDIYIRNNFMYNDGSLFPGHAPITSFYTQRMYVENNFIYGAAYSGMSIGWGWWNFDGSSGAIFPGKPNTTSKANYINKNRVEEIGRILHDCGAIYTLGQQGNSDWTQSSEISENYLNVSRIKNTPDGSRWINGIHPDEGSAYIEMERNVITNTLRSVYEIQEFGRKHDLTVRDGFSNTSAMLCCAPNTTVTNQFVDENYIWPLKGYEVVMNAGLEDEYKHLVGRNIWKDTERVFPSNLRVAGAQDIPVKGLLGSNDILWFAPEGTSVFVESDLITSAAGDAELMPTPEEPGEYKMYIEYSDGSVSEPSEFSLFIGSDVANVREGEKYQVSEKNPLLLQLNNNYNYTLNGSAISQNHKISSEGSYTLIATSIAGMPNVTIQFETYVSDANRLLPRETYIAPGAELELAVNLNDPSKSIWILPFVVTEIVEGPQMVKINGDKTKITVPSVLDNYSIAVLDAQMNVLSRSEATIHVTDSVLPPSEGRKLWLDANEGVTADAQGRVSSWNDQSGNGMSATQATAANQPILIEDALNGNNALRYNGTAAHLILTPLDLNQNNGATIILVSKSGSSSTGASQSGDSNSPIYFHESGSWGKIYLTPFTDRIMGRYGSGQSNNVVTYVRPSAKTGYSVSGFMKDGTSEYIYVDGARVQTYTGKLGTIQNNSTTGWIGMAQAGTNKSYFNGEIAEILIYNKALSEAEMNTVNQYIKDKYYSYSVHFNVNGGSEIVNKKVAQGELLAEPAAPTKTGSTFAGWYSDIEFTMPFEFTTPITAELTLYAKWEINPYKVSFDSSGGADIDAQTVTYGSYASDPGVLEKEGYAFGGWYRDKGLTLPFAFTTPITEDTMLYAKWISNQYTVDFNANGGSATPNQMVSQGELAAAPTAPSKPGHTFDGWYGDSGLTIPFMFTTPITGNTTLYAKWTMNQYTVTFNSNGGSDVEAQTIAYGGLVSQPDEPTKQGNTFAGWYSDAGLAIAFSFAAPIEGNVSVYAKWTADGYTVIAFDSNGGSAVDSQTVAHGATAAVPSPPTKAGHTFDGWYTDSMLSDVYDFTATVAGESITLYAKWVVDGYTVVSFNSNGGSEVASQSISLGGTVAAPGAPSKTGYKFAGWYSDSGLTSLYDFSTPVEGDTMILYANWTPESSGPSYPTTPIEPKVTSSTGSITVPVGSAGEVSLADAAVKVVIPSGASSEELKVTIEKLTDTSEWNDSHELLLTSVYEILKNFSKNFNKPVTLTFVFDSFLWSNGKGPNVYYFDEKEDMWVKIDGEVNGNRITAHTDHFTKFAVFASDEPTLPNKNDPSVAFSDVAGHWAEMSIMKAADLKIISGFPDGSFKPERQVTRAEFAVMVMKALKLDLEGASLVFEDKEQIKSWARTSVAQAVEAGIIQGYTDGSFRPDAEITRSEMAVIIAKAMKLKVDDDIDTAFSDNELIPNWARGAVAVLNQLNVIKGMDENIFNPNGKTTRAQAVSIVVAMLENNE</sequence>
<evidence type="ECO:0000259" key="2">
    <source>
        <dbReference type="PROSITE" id="PS51272"/>
    </source>
</evidence>
<proteinExistence type="predicted"/>
<dbReference type="Pfam" id="PF09479">
    <property type="entry name" value="Flg_new"/>
    <property type="match status" value="6"/>
</dbReference>
<dbReference type="EMBL" id="JACHXW010000021">
    <property type="protein sequence ID" value="MBB3155128.1"/>
    <property type="molecule type" value="Genomic_DNA"/>
</dbReference>
<organism evidence="3 4">
    <name type="scientific">Paenibacillus endophyticus</name>
    <dbReference type="NCBI Taxonomy" id="1294268"/>
    <lineage>
        <taxon>Bacteria</taxon>
        <taxon>Bacillati</taxon>
        <taxon>Bacillota</taxon>
        <taxon>Bacilli</taxon>
        <taxon>Bacillales</taxon>
        <taxon>Paenibacillaceae</taxon>
        <taxon>Paenibacillus</taxon>
    </lineage>
</organism>
<dbReference type="InterPro" id="IPR001119">
    <property type="entry name" value="SLH_dom"/>
</dbReference>
<feature type="domain" description="SLH" evidence="2">
    <location>
        <begin position="1763"/>
        <end position="1823"/>
    </location>
</feature>
<comment type="caution">
    <text evidence="3">The sequence shown here is derived from an EMBL/GenBank/DDBJ whole genome shotgun (WGS) entry which is preliminary data.</text>
</comment>
<feature type="domain" description="SLH" evidence="2">
    <location>
        <begin position="1824"/>
        <end position="1887"/>
    </location>
</feature>
<dbReference type="PANTHER" id="PTHR36453:SF1">
    <property type="entry name" value="RIGHT HANDED BETA HELIX DOMAIN-CONTAINING PROTEIN"/>
    <property type="match status" value="1"/>
</dbReference>
<dbReference type="InterPro" id="IPR013378">
    <property type="entry name" value="InlB-like_B-rpt"/>
</dbReference>
<feature type="domain" description="SLH" evidence="2">
    <location>
        <begin position="1889"/>
        <end position="1943"/>
    </location>
</feature>
<dbReference type="Gene3D" id="2.60.40.4270">
    <property type="entry name" value="Listeria-Bacteroides repeat domain"/>
    <property type="match status" value="6"/>
</dbReference>
<dbReference type="InterPro" id="IPR042229">
    <property type="entry name" value="Listeria/Bacterioides_rpt_sf"/>
</dbReference>
<dbReference type="InterPro" id="IPR011050">
    <property type="entry name" value="Pectin_lyase_fold/virulence"/>
</dbReference>
<dbReference type="Gene3D" id="2.160.20.10">
    <property type="entry name" value="Single-stranded right-handed beta-helix, Pectin lyase-like"/>
    <property type="match status" value="2"/>
</dbReference>
<dbReference type="PROSITE" id="PS51272">
    <property type="entry name" value="SLH"/>
    <property type="match status" value="3"/>
</dbReference>
<dbReference type="SUPFAM" id="SSF51126">
    <property type="entry name" value="Pectin lyase-like"/>
    <property type="match status" value="1"/>
</dbReference>
<evidence type="ECO:0000313" key="3">
    <source>
        <dbReference type="EMBL" id="MBB3155128.1"/>
    </source>
</evidence>
<dbReference type="Pfam" id="PF00395">
    <property type="entry name" value="SLH"/>
    <property type="match status" value="3"/>
</dbReference>
<dbReference type="Gene3D" id="2.60.220.30">
    <property type="match status" value="1"/>
</dbReference>
<reference evidence="3 4" key="1">
    <citation type="submission" date="2020-08" db="EMBL/GenBank/DDBJ databases">
        <title>Genomic Encyclopedia of Type Strains, Phase III (KMG-III): the genomes of soil and plant-associated and newly described type strains.</title>
        <authorList>
            <person name="Whitman W."/>
        </authorList>
    </citation>
    <scope>NUCLEOTIDE SEQUENCE [LARGE SCALE GENOMIC DNA]</scope>
    <source>
        <strain evidence="3 4">CECT 8234</strain>
    </source>
</reference>
<keyword evidence="4" id="KW-1185">Reference proteome</keyword>
<dbReference type="GO" id="GO:0030313">
    <property type="term" value="C:cell envelope"/>
    <property type="evidence" value="ECO:0007669"/>
    <property type="project" value="UniProtKB-SubCell"/>
</dbReference>
<dbReference type="Gene3D" id="2.60.120.200">
    <property type="match status" value="1"/>
</dbReference>
<dbReference type="Pfam" id="PF13385">
    <property type="entry name" value="Laminin_G_3"/>
    <property type="match status" value="1"/>
</dbReference>
<dbReference type="NCBIfam" id="TIGR02543">
    <property type="entry name" value="List_Bact_rpt"/>
    <property type="match status" value="6"/>
</dbReference>
<dbReference type="InterPro" id="IPR012334">
    <property type="entry name" value="Pectin_lyas_fold"/>
</dbReference>
<dbReference type="RefSeq" id="WP_183569533.1">
    <property type="nucleotide sequence ID" value="NZ_CBCSLB010000020.1"/>
</dbReference>